<dbReference type="Gene3D" id="1.20.1410.10">
    <property type="entry name" value="I/LWEQ domain"/>
    <property type="match status" value="1"/>
</dbReference>
<keyword evidence="5" id="KW-0539">Nucleus</keyword>
<accession>A0A0B6ZQV7</accession>
<dbReference type="InterPro" id="IPR049318">
    <property type="entry name" value="GCIP_C"/>
</dbReference>
<dbReference type="PANTHER" id="PTHR15492">
    <property type="entry name" value="CYCLIN D1-BINDING PROTEIN 1"/>
    <property type="match status" value="1"/>
</dbReference>
<evidence type="ECO:0000256" key="5">
    <source>
        <dbReference type="ARBA" id="ARBA00023242"/>
    </source>
</evidence>
<dbReference type="EMBL" id="HACG01023255">
    <property type="protein sequence ID" value="CEK70120.1"/>
    <property type="molecule type" value="Transcribed_RNA"/>
</dbReference>
<dbReference type="InterPro" id="IPR049317">
    <property type="entry name" value="GCIP-like_N"/>
</dbReference>
<reference evidence="9" key="1">
    <citation type="submission" date="2014-12" db="EMBL/GenBank/DDBJ databases">
        <title>Insight into the proteome of Arion vulgaris.</title>
        <authorList>
            <person name="Aradska J."/>
            <person name="Bulat T."/>
            <person name="Smidak R."/>
            <person name="Sarate P."/>
            <person name="Gangsoo J."/>
            <person name="Sialana F."/>
            <person name="Bilban M."/>
            <person name="Lubec G."/>
        </authorList>
    </citation>
    <scope>NUCLEOTIDE SEQUENCE</scope>
    <source>
        <tissue evidence="9">Skin</tissue>
    </source>
</reference>
<gene>
    <name evidence="9" type="primary">ORF72917</name>
</gene>
<dbReference type="AlphaFoldDB" id="A0A0B6ZQV7"/>
<keyword evidence="4" id="KW-0963">Cytoplasm</keyword>
<evidence type="ECO:0000259" key="7">
    <source>
        <dbReference type="Pfam" id="PF13324"/>
    </source>
</evidence>
<evidence type="ECO:0008006" key="10">
    <source>
        <dbReference type="Google" id="ProtNLM"/>
    </source>
</evidence>
<comment type="subcellular location">
    <subcellularLocation>
        <location evidence="2">Cytoplasm</location>
    </subcellularLocation>
    <subcellularLocation>
        <location evidence="1">Nucleus</location>
    </subcellularLocation>
</comment>
<protein>
    <recommendedName>
        <fullName evidence="10">Cyclin-D1-binding protein 1</fullName>
    </recommendedName>
</protein>
<feature type="domain" description="Cyclin-D1-binding protein 1-like C-terminal" evidence="8">
    <location>
        <begin position="207"/>
        <end position="304"/>
    </location>
</feature>
<comment type="similarity">
    <text evidence="3">Belongs to the CCNDBP1 family.</text>
</comment>
<dbReference type="Pfam" id="PF20936">
    <property type="entry name" value="GCIP_C"/>
    <property type="match status" value="1"/>
</dbReference>
<evidence type="ECO:0000256" key="4">
    <source>
        <dbReference type="ARBA" id="ARBA00022490"/>
    </source>
</evidence>
<dbReference type="PANTHER" id="PTHR15492:SF1">
    <property type="entry name" value="CYCLIN-D1-BINDING PROTEIN 1"/>
    <property type="match status" value="1"/>
</dbReference>
<dbReference type="Pfam" id="PF13324">
    <property type="entry name" value="GCIP_N"/>
    <property type="match status" value="1"/>
</dbReference>
<sequence length="346" mass="38956">ATICKTIMAAGVVEYEQENVLKNLQDNIQLVSQQIKNGETRNVDSVNFDKEDYWNKVAAIFKILSIETTKISLAFSKKPFPSSKNTEAMVNELEKSILALVSAYYSLPLSQGATLHIYLQQTVLQILDNLQGFTASLSECILSESHQGRLLWTGGIWETVDFTLIRDNKNCTMKKLKETFDLVQDALGEMEEAIENDGQVDDFMLDVDKSNADLWSEQDKQVVVSCTGVVKTVKNVLKKVQECLHKHGQTETPEGIAVLDELVDVISGVNKKVDDFVCVIYAPVNYKILVQNGKVMSELTDQILKFLRDSTLTCDDDQKWLDFLSHANTHNMEKLKNIVHTNQEEG</sequence>
<dbReference type="InterPro" id="IPR026907">
    <property type="entry name" value="GCIP-like"/>
</dbReference>
<dbReference type="GO" id="GO:0005737">
    <property type="term" value="C:cytoplasm"/>
    <property type="evidence" value="ECO:0007669"/>
    <property type="project" value="UniProtKB-SubCell"/>
</dbReference>
<proteinExistence type="inferred from homology"/>
<name>A0A0B6ZQV7_9EUPU</name>
<feature type="non-terminal residue" evidence="9">
    <location>
        <position position="1"/>
    </location>
</feature>
<organism evidence="9">
    <name type="scientific">Arion vulgaris</name>
    <dbReference type="NCBI Taxonomy" id="1028688"/>
    <lineage>
        <taxon>Eukaryota</taxon>
        <taxon>Metazoa</taxon>
        <taxon>Spiralia</taxon>
        <taxon>Lophotrochozoa</taxon>
        <taxon>Mollusca</taxon>
        <taxon>Gastropoda</taxon>
        <taxon>Heterobranchia</taxon>
        <taxon>Euthyneura</taxon>
        <taxon>Panpulmonata</taxon>
        <taxon>Eupulmonata</taxon>
        <taxon>Stylommatophora</taxon>
        <taxon>Helicina</taxon>
        <taxon>Arionoidea</taxon>
        <taxon>Arionidae</taxon>
        <taxon>Arion</taxon>
    </lineage>
</organism>
<dbReference type="Gene3D" id="1.20.1420.10">
    <property type="entry name" value="Talin, central domain"/>
    <property type="match status" value="1"/>
</dbReference>
<evidence type="ECO:0000313" key="9">
    <source>
        <dbReference type="EMBL" id="CEK70120.1"/>
    </source>
</evidence>
<evidence type="ECO:0000256" key="2">
    <source>
        <dbReference type="ARBA" id="ARBA00004496"/>
    </source>
</evidence>
<evidence type="ECO:0000256" key="3">
    <source>
        <dbReference type="ARBA" id="ARBA00008940"/>
    </source>
</evidence>
<evidence type="ECO:0000256" key="1">
    <source>
        <dbReference type="ARBA" id="ARBA00004123"/>
    </source>
</evidence>
<feature type="domain" description="Cyclin-D1-binding protein 1-like N-terminal" evidence="7">
    <location>
        <begin position="58"/>
        <end position="195"/>
    </location>
</feature>
<evidence type="ECO:0000259" key="8">
    <source>
        <dbReference type="Pfam" id="PF20936"/>
    </source>
</evidence>
<dbReference type="GO" id="GO:0005634">
    <property type="term" value="C:nucleus"/>
    <property type="evidence" value="ECO:0007669"/>
    <property type="project" value="UniProtKB-SubCell"/>
</dbReference>
<evidence type="ECO:0000256" key="6">
    <source>
        <dbReference type="ARBA" id="ARBA00023306"/>
    </source>
</evidence>
<keyword evidence="6" id="KW-0131">Cell cycle</keyword>